<dbReference type="EMBL" id="LWDF02000355">
    <property type="protein sequence ID" value="KAE8250023.1"/>
    <property type="molecule type" value="Genomic_DNA"/>
</dbReference>
<evidence type="ECO:0000256" key="3">
    <source>
        <dbReference type="ARBA" id="ARBA00022723"/>
    </source>
</evidence>
<evidence type="ECO:0000256" key="5">
    <source>
        <dbReference type="ARBA" id="ARBA00022801"/>
    </source>
</evidence>
<dbReference type="GO" id="GO:0008237">
    <property type="term" value="F:metallopeptidase activity"/>
    <property type="evidence" value="ECO:0007669"/>
    <property type="project" value="UniProtKB-KW"/>
</dbReference>
<dbReference type="PANTHER" id="PTHR47466">
    <property type="match status" value="1"/>
</dbReference>
<evidence type="ECO:0000256" key="6">
    <source>
        <dbReference type="ARBA" id="ARBA00022833"/>
    </source>
</evidence>
<keyword evidence="6" id="KW-0862">Zinc</keyword>
<dbReference type="GO" id="GO:0046872">
    <property type="term" value="F:metal ion binding"/>
    <property type="evidence" value="ECO:0007669"/>
    <property type="project" value="UniProtKB-KW"/>
</dbReference>
<dbReference type="Proteomes" id="UP000077521">
    <property type="component" value="Unassembled WGS sequence"/>
</dbReference>
<dbReference type="SUPFAM" id="SSF55486">
    <property type="entry name" value="Metalloproteases ('zincins'), catalytic domain"/>
    <property type="match status" value="1"/>
</dbReference>
<accession>A0A177TZ91</accession>
<organism evidence="10 11">
    <name type="scientific">Tilletia indica</name>
    <dbReference type="NCBI Taxonomy" id="43049"/>
    <lineage>
        <taxon>Eukaryota</taxon>
        <taxon>Fungi</taxon>
        <taxon>Dikarya</taxon>
        <taxon>Basidiomycota</taxon>
        <taxon>Ustilaginomycotina</taxon>
        <taxon>Exobasidiomycetes</taxon>
        <taxon>Tilletiales</taxon>
        <taxon>Tilletiaceae</taxon>
        <taxon>Tilletia</taxon>
    </lineage>
</organism>
<evidence type="ECO:0000256" key="1">
    <source>
        <dbReference type="ARBA" id="ARBA00008721"/>
    </source>
</evidence>
<evidence type="ECO:0000256" key="2">
    <source>
        <dbReference type="ARBA" id="ARBA00022670"/>
    </source>
</evidence>
<protein>
    <recommendedName>
        <fullName evidence="9">Peptidase M43 pregnancy-associated plasma-A domain-containing protein</fullName>
    </recommendedName>
</protein>
<evidence type="ECO:0000256" key="7">
    <source>
        <dbReference type="ARBA" id="ARBA00023049"/>
    </source>
</evidence>
<keyword evidence="5" id="KW-0378">Hydrolase</keyword>
<keyword evidence="7" id="KW-0482">Metalloprotease</keyword>
<reference evidence="10" key="2">
    <citation type="journal article" date="2019" name="IMA Fungus">
        <title>Genome sequencing and comparison of five Tilletia species to identify candidate genes for the detection of regulated species infecting wheat.</title>
        <authorList>
            <person name="Nguyen H.D.T."/>
            <person name="Sultana T."/>
            <person name="Kesanakurti P."/>
            <person name="Hambleton S."/>
        </authorList>
    </citation>
    <scope>NUCLEOTIDE SEQUENCE</scope>
    <source>
        <strain evidence="10">DAOMC 236416</strain>
    </source>
</reference>
<keyword evidence="8" id="KW-1015">Disulfide bond</keyword>
<evidence type="ECO:0000313" key="11">
    <source>
        <dbReference type="Proteomes" id="UP000077521"/>
    </source>
</evidence>
<dbReference type="GO" id="GO:0006508">
    <property type="term" value="P:proteolysis"/>
    <property type="evidence" value="ECO:0007669"/>
    <property type="project" value="UniProtKB-KW"/>
</dbReference>
<dbReference type="OrthoDB" id="536211at2759"/>
<evidence type="ECO:0000313" key="10">
    <source>
        <dbReference type="EMBL" id="KAE8250023.1"/>
    </source>
</evidence>
<dbReference type="InterPro" id="IPR024079">
    <property type="entry name" value="MetalloPept_cat_dom_sf"/>
</dbReference>
<keyword evidence="3" id="KW-0479">Metal-binding</keyword>
<evidence type="ECO:0000256" key="8">
    <source>
        <dbReference type="ARBA" id="ARBA00023157"/>
    </source>
</evidence>
<proteinExistence type="inferred from homology"/>
<sequence>MRFSLTIAAFAFFVLATSSTVSARTRAGQLCGTNKPVNRTLEAQLAPIIASEKSKEDSQRGRPRNIKVYAHVISNGTRGKIPLSRVKKQISVLNKDYYSANYHFSLVSTSYTSKPAWYGVIDGDTNKIGLQMRKALYKGGKDTLNIYITNLSRGLLGFAAFPWLYNTTGSPAWADGVVLHTQTLPSSNSTSFAPFNLGRTATHEVGHWLGLYHPFQGESCDVSNPGDYIADTPLQLDPTFGCPASKNSCPSAGNDVIHNFMDYSDDSCMQSFTRGQKTRMHAISTKFRGL</sequence>
<reference evidence="10" key="1">
    <citation type="submission" date="2016-04" db="EMBL/GenBank/DDBJ databases">
        <authorList>
            <person name="Nguyen H.D."/>
            <person name="Samba Siva P."/>
            <person name="Cullis J."/>
            <person name="Levesque C.A."/>
            <person name="Hambleton S."/>
        </authorList>
    </citation>
    <scope>NUCLEOTIDE SEQUENCE</scope>
    <source>
        <strain evidence="10">DAOMC 236416</strain>
    </source>
</reference>
<dbReference type="PANTHER" id="PTHR47466:SF1">
    <property type="entry name" value="METALLOPROTEASE MEP1 (AFU_ORTHOLOGUE AFUA_1G07730)-RELATED"/>
    <property type="match status" value="1"/>
</dbReference>
<evidence type="ECO:0000256" key="4">
    <source>
        <dbReference type="ARBA" id="ARBA00022729"/>
    </source>
</evidence>
<comment type="similarity">
    <text evidence="1">Belongs to the peptidase M43B family.</text>
</comment>
<keyword evidence="11" id="KW-1185">Reference proteome</keyword>
<gene>
    <name evidence="10" type="ORF">A4X13_0g4976</name>
</gene>
<feature type="domain" description="Peptidase M43 pregnancy-associated plasma-A" evidence="9">
    <location>
        <begin position="144"/>
        <end position="282"/>
    </location>
</feature>
<evidence type="ECO:0000259" key="9">
    <source>
        <dbReference type="Pfam" id="PF05572"/>
    </source>
</evidence>
<dbReference type="AlphaFoldDB" id="A0A177TZ91"/>
<dbReference type="InterPro" id="IPR008754">
    <property type="entry name" value="Peptidase_M43"/>
</dbReference>
<comment type="caution">
    <text evidence="10">The sequence shown here is derived from an EMBL/GenBank/DDBJ whole genome shotgun (WGS) entry which is preliminary data.</text>
</comment>
<dbReference type="Gene3D" id="3.40.390.10">
    <property type="entry name" value="Collagenase (Catalytic Domain)"/>
    <property type="match status" value="1"/>
</dbReference>
<keyword evidence="2" id="KW-0645">Protease</keyword>
<keyword evidence="4" id="KW-0732">Signal</keyword>
<name>A0A177TZ91_9BASI</name>
<dbReference type="CDD" id="cd04275">
    <property type="entry name" value="ZnMc_pappalysin_like"/>
    <property type="match status" value="1"/>
</dbReference>
<dbReference type="Pfam" id="PF05572">
    <property type="entry name" value="Peptidase_M43"/>
    <property type="match status" value="1"/>
</dbReference>